<keyword evidence="1" id="KW-1003">Cell membrane</keyword>
<dbReference type="PROSITE" id="PS50234">
    <property type="entry name" value="VWFA"/>
    <property type="match status" value="1"/>
</dbReference>
<gene>
    <name evidence="7" type="ORF">RHODO2019_07275</name>
</gene>
<accession>A0ABY6P4L4</accession>
<keyword evidence="3 5" id="KW-1133">Transmembrane helix</keyword>
<dbReference type="Pfam" id="PF13519">
    <property type="entry name" value="VWA_2"/>
    <property type="match status" value="1"/>
</dbReference>
<evidence type="ECO:0000256" key="5">
    <source>
        <dbReference type="SAM" id="Phobius"/>
    </source>
</evidence>
<dbReference type="SMART" id="SM00327">
    <property type="entry name" value="VWA"/>
    <property type="match status" value="1"/>
</dbReference>
<evidence type="ECO:0000256" key="1">
    <source>
        <dbReference type="ARBA" id="ARBA00022475"/>
    </source>
</evidence>
<dbReference type="Gene3D" id="3.40.50.410">
    <property type="entry name" value="von Willebrand factor, type A domain"/>
    <property type="match status" value="1"/>
</dbReference>
<evidence type="ECO:0000256" key="4">
    <source>
        <dbReference type="ARBA" id="ARBA00023136"/>
    </source>
</evidence>
<feature type="transmembrane region" description="Helical" evidence="5">
    <location>
        <begin position="303"/>
        <end position="321"/>
    </location>
</feature>
<dbReference type="PANTHER" id="PTHR22550:SF5">
    <property type="entry name" value="LEUCINE ZIPPER PROTEIN 4"/>
    <property type="match status" value="1"/>
</dbReference>
<dbReference type="RefSeq" id="WP_265384305.1">
    <property type="nucleotide sequence ID" value="NZ_CP110615.1"/>
</dbReference>
<dbReference type="SUPFAM" id="SSF53300">
    <property type="entry name" value="vWA-like"/>
    <property type="match status" value="1"/>
</dbReference>
<feature type="domain" description="VWFA" evidence="6">
    <location>
        <begin position="90"/>
        <end position="286"/>
    </location>
</feature>
<dbReference type="InterPro" id="IPR002035">
    <property type="entry name" value="VWF_A"/>
</dbReference>
<organism evidence="7 8">
    <name type="scientific">Rhodococcus antarcticus</name>
    <dbReference type="NCBI Taxonomy" id="2987751"/>
    <lineage>
        <taxon>Bacteria</taxon>
        <taxon>Bacillati</taxon>
        <taxon>Actinomycetota</taxon>
        <taxon>Actinomycetes</taxon>
        <taxon>Mycobacteriales</taxon>
        <taxon>Nocardiaceae</taxon>
        <taxon>Rhodococcus</taxon>
    </lineage>
</organism>
<keyword evidence="8" id="KW-1185">Reference proteome</keyword>
<dbReference type="InterPro" id="IPR024163">
    <property type="entry name" value="Aerotolerance_reg_N"/>
</dbReference>
<keyword evidence="2 5" id="KW-0812">Transmembrane</keyword>
<dbReference type="Pfam" id="PF07584">
    <property type="entry name" value="BatA"/>
    <property type="match status" value="1"/>
</dbReference>
<dbReference type="PANTHER" id="PTHR22550">
    <property type="entry name" value="SPORE GERMINATION PROTEIN"/>
    <property type="match status" value="1"/>
</dbReference>
<protein>
    <submittedName>
        <fullName evidence="7">VWA domain-containing protein</fullName>
    </submittedName>
</protein>
<evidence type="ECO:0000313" key="8">
    <source>
        <dbReference type="Proteomes" id="UP001164965"/>
    </source>
</evidence>
<evidence type="ECO:0000259" key="6">
    <source>
        <dbReference type="PROSITE" id="PS50234"/>
    </source>
</evidence>
<reference evidence="7" key="1">
    <citation type="submission" date="2022-10" db="EMBL/GenBank/DDBJ databases">
        <title>Rhodococcus sp.75.</title>
        <authorList>
            <person name="Sun M."/>
        </authorList>
    </citation>
    <scope>NUCLEOTIDE SEQUENCE</scope>
    <source>
        <strain evidence="7">75</strain>
    </source>
</reference>
<dbReference type="NCBIfam" id="NF010238">
    <property type="entry name" value="PRK13685.1"/>
    <property type="match status" value="1"/>
</dbReference>
<dbReference type="InterPro" id="IPR050768">
    <property type="entry name" value="UPF0353/GerABKA_families"/>
</dbReference>
<dbReference type="InterPro" id="IPR036465">
    <property type="entry name" value="vWFA_dom_sf"/>
</dbReference>
<feature type="transmembrane region" description="Helical" evidence="5">
    <location>
        <begin position="6"/>
        <end position="28"/>
    </location>
</feature>
<name>A0ABY6P4L4_9NOCA</name>
<evidence type="ECO:0000256" key="3">
    <source>
        <dbReference type="ARBA" id="ARBA00022989"/>
    </source>
</evidence>
<evidence type="ECO:0000313" key="7">
    <source>
        <dbReference type="EMBL" id="UZJ26201.1"/>
    </source>
</evidence>
<dbReference type="Proteomes" id="UP001164965">
    <property type="component" value="Chromosome"/>
</dbReference>
<evidence type="ECO:0000256" key="2">
    <source>
        <dbReference type="ARBA" id="ARBA00022692"/>
    </source>
</evidence>
<keyword evidence="4 5" id="KW-0472">Membrane</keyword>
<dbReference type="EMBL" id="CP110615">
    <property type="protein sequence ID" value="UZJ26201.1"/>
    <property type="molecule type" value="Genomic_DNA"/>
</dbReference>
<proteinExistence type="predicted"/>
<sequence length="326" mass="34398">MSLSGFASPLWFLLLLAVAALLAGYLVVQRRRRRNTLRFTNLALLERVAPQRQGWPRHVPTTLLLVGLVGLTVALAGPTDDVKVPRNRATVILTIDVSLSMESTDVAPTRLEAAQQAAKDFANGLTPGINLGLVAFSGTAAVLVSPTTDRAPVRRAIDSLQLAERTATGEAIFTSLQAIDTLAALVPSGEGPPPARIVLLSDGKQTVPEKTDDPRGSFTAAARAKEKGVPISTISFGTTYGTVGIDGQQIPVPVDDASMGRIADISGGDAYRASSLEQLNQVYDTLKEQIGFETTRGDASRPWLLLGTLASLLSAAGALVLTQRLP</sequence>